<protein>
    <recommendedName>
        <fullName evidence="7">TonB-dependent transporter Oar-like beta-barrel domain-containing protein</fullName>
    </recommendedName>
</protein>
<evidence type="ECO:0000256" key="2">
    <source>
        <dbReference type="ARBA" id="ARBA00022448"/>
    </source>
</evidence>
<dbReference type="PANTHER" id="PTHR30069">
    <property type="entry name" value="TONB-DEPENDENT OUTER MEMBRANE RECEPTOR"/>
    <property type="match status" value="1"/>
</dbReference>
<dbReference type="InterPro" id="IPR036942">
    <property type="entry name" value="Beta-barrel_TonB_sf"/>
</dbReference>
<accession>A0A5B9EE72</accession>
<dbReference type="Pfam" id="PF25183">
    <property type="entry name" value="OMP_b-brl_4"/>
    <property type="match status" value="2"/>
</dbReference>
<dbReference type="Proteomes" id="UP000321820">
    <property type="component" value="Chromosome"/>
</dbReference>
<keyword evidence="5" id="KW-0472">Membrane</keyword>
<feature type="domain" description="TonB-dependent transporter Oar-like beta-barrel" evidence="7">
    <location>
        <begin position="291"/>
        <end position="546"/>
    </location>
</feature>
<dbReference type="SUPFAM" id="SSF49464">
    <property type="entry name" value="Carboxypeptidase regulatory domain-like"/>
    <property type="match status" value="1"/>
</dbReference>
<organism evidence="8 9">
    <name type="scientific">Terriglobus albidus</name>
    <dbReference type="NCBI Taxonomy" id="1592106"/>
    <lineage>
        <taxon>Bacteria</taxon>
        <taxon>Pseudomonadati</taxon>
        <taxon>Acidobacteriota</taxon>
        <taxon>Terriglobia</taxon>
        <taxon>Terriglobales</taxon>
        <taxon>Acidobacteriaceae</taxon>
        <taxon>Terriglobus</taxon>
    </lineage>
</organism>
<keyword evidence="2" id="KW-0813">Transport</keyword>
<feature type="domain" description="TonB-dependent transporter Oar-like beta-barrel" evidence="7">
    <location>
        <begin position="549"/>
        <end position="886"/>
    </location>
</feature>
<keyword evidence="3" id="KW-1134">Transmembrane beta strand</keyword>
<evidence type="ECO:0000256" key="1">
    <source>
        <dbReference type="ARBA" id="ARBA00004571"/>
    </source>
</evidence>
<dbReference type="GO" id="GO:0015344">
    <property type="term" value="F:siderophore uptake transmembrane transporter activity"/>
    <property type="evidence" value="ECO:0007669"/>
    <property type="project" value="TreeGrafter"/>
</dbReference>
<keyword evidence="6" id="KW-0998">Cell outer membrane</keyword>
<keyword evidence="9" id="KW-1185">Reference proteome</keyword>
<name>A0A5B9EE72_9BACT</name>
<keyword evidence="4" id="KW-0812">Transmembrane</keyword>
<comment type="subcellular location">
    <subcellularLocation>
        <location evidence="1">Cell outer membrane</location>
        <topology evidence="1">Multi-pass membrane protein</topology>
    </subcellularLocation>
</comment>
<evidence type="ECO:0000256" key="4">
    <source>
        <dbReference type="ARBA" id="ARBA00022692"/>
    </source>
</evidence>
<dbReference type="OrthoDB" id="101228at2"/>
<evidence type="ECO:0000256" key="5">
    <source>
        <dbReference type="ARBA" id="ARBA00023136"/>
    </source>
</evidence>
<dbReference type="SUPFAM" id="SSF56935">
    <property type="entry name" value="Porins"/>
    <property type="match status" value="1"/>
</dbReference>
<gene>
    <name evidence="8" type="ORF">FTW19_21520</name>
</gene>
<dbReference type="EMBL" id="CP042806">
    <property type="protein sequence ID" value="QEE30332.1"/>
    <property type="molecule type" value="Genomic_DNA"/>
</dbReference>
<sequence length="909" mass="99286">MRSDVPFSRWRFRIFCFLPLLLPPISNGQQSCPNGGIQVDGRVVDRTGAAIVGAVLTLDQLPPARSNQRGEFIYSCVASQQHTLHVAASGFAERTLAIAPSRAGNLRVVLQIESVQEEVNVSSAQVNTATGERTLAGSEVTDLADDPDDLQRQLQSYTAAAGGLGGVPIITVDGFRLESRMPPKNAISFIRINPDLFSAEFTEAPYDGGRIEIYTKPGQSRLHGDLFFNDSEAGFNAKDPLSTRRAALTRRRTGFDLSGPLFHHDRDFSLSLERREINDFAVVNATVLDTAGNRTSLVQNVPTPQHLWEANARVSFLTSPRNVLIAGYTANVNQFENVSAGGITLQEAAYGRSQAEHTLRLSDVTTLSPHLMQEFRISVRYRDEQDTPNSTATQAQVAGAFTSGGADIQTSRNRETVIQALDDVVLTRKQHSLKLGVQVEDYFERIKTLQGFNGTYLFGGGTGPELDAQGNPIAGTSIVFDGLEQYRRAQRNLAGGTATTFSNVTGQPGNNFNQFRASLYVQDQWKLSDRLQVTGGLRYAVQTEPLSVSNITPRLGASWVPDKKRKWSLSGRVGLFLTPVATTTIAEARRLDGTQRTGQTIYTPLYVSGVPGGTIIKTIRSNAPSLTQSPSIQSQLAAGYSWAKGWNISASWVHVRQWSGLRTRNINSPLGNDPQGLRPGPRYENILQFQQTGAVIGDLETVSFASSASKRIQFYALYVYVDLQGTIDKEPTFAPQSSNTDAGEWAQISGRSRHNIVTSGQAQLPFGLTIAHVFRVLGGTPYNLVTGIDRNGDGNFNDRPELATASTPGAIDTRYGWLVSNGGNGTIARNVGLMPWNIYLDTNLTRRFVLNPKAANDRRQTLSLNLRSANLLNHTNVTTMGSILDSPSFDRAVLADPGRRLEFGVRYAF</sequence>
<evidence type="ECO:0000313" key="8">
    <source>
        <dbReference type="EMBL" id="QEE30332.1"/>
    </source>
</evidence>
<dbReference type="RefSeq" id="WP_147649601.1">
    <property type="nucleotide sequence ID" value="NZ_CP042806.1"/>
</dbReference>
<dbReference type="KEGG" id="talb:FTW19_21520"/>
<dbReference type="Gene3D" id="2.40.170.20">
    <property type="entry name" value="TonB-dependent receptor, beta-barrel domain"/>
    <property type="match status" value="1"/>
</dbReference>
<reference evidence="8 9" key="1">
    <citation type="submission" date="2019-08" db="EMBL/GenBank/DDBJ databases">
        <title>Complete genome sequence of Terriglobus albidus strain ORNL.</title>
        <authorList>
            <person name="Podar M."/>
        </authorList>
    </citation>
    <scope>NUCLEOTIDE SEQUENCE [LARGE SCALE GENOMIC DNA]</scope>
    <source>
        <strain evidence="8 9">ORNL</strain>
    </source>
</reference>
<proteinExistence type="predicted"/>
<evidence type="ECO:0000256" key="6">
    <source>
        <dbReference type="ARBA" id="ARBA00023237"/>
    </source>
</evidence>
<evidence type="ECO:0000259" key="7">
    <source>
        <dbReference type="Pfam" id="PF25183"/>
    </source>
</evidence>
<evidence type="ECO:0000256" key="3">
    <source>
        <dbReference type="ARBA" id="ARBA00022452"/>
    </source>
</evidence>
<dbReference type="InterPro" id="IPR057601">
    <property type="entry name" value="Oar-like_b-barrel"/>
</dbReference>
<dbReference type="InterPro" id="IPR039426">
    <property type="entry name" value="TonB-dep_rcpt-like"/>
</dbReference>
<dbReference type="Pfam" id="PF13620">
    <property type="entry name" value="CarboxypepD_reg"/>
    <property type="match status" value="1"/>
</dbReference>
<evidence type="ECO:0000313" key="9">
    <source>
        <dbReference type="Proteomes" id="UP000321820"/>
    </source>
</evidence>
<dbReference type="AlphaFoldDB" id="A0A5B9EE72"/>
<dbReference type="GO" id="GO:0044718">
    <property type="term" value="P:siderophore transmembrane transport"/>
    <property type="evidence" value="ECO:0007669"/>
    <property type="project" value="TreeGrafter"/>
</dbReference>
<dbReference type="InterPro" id="IPR008969">
    <property type="entry name" value="CarboxyPept-like_regulatory"/>
</dbReference>
<dbReference type="GO" id="GO:0009279">
    <property type="term" value="C:cell outer membrane"/>
    <property type="evidence" value="ECO:0007669"/>
    <property type="project" value="UniProtKB-SubCell"/>
</dbReference>
<dbReference type="PANTHER" id="PTHR30069:SF39">
    <property type="entry name" value="BLL6183 PROTEIN"/>
    <property type="match status" value="1"/>
</dbReference>
<dbReference type="Gene3D" id="2.60.40.1120">
    <property type="entry name" value="Carboxypeptidase-like, regulatory domain"/>
    <property type="match status" value="1"/>
</dbReference>